<organism evidence="1 2">
    <name type="scientific">Molossus molossus</name>
    <name type="common">Pallas' mastiff bat</name>
    <name type="synonym">Vespertilio molossus</name>
    <dbReference type="NCBI Taxonomy" id="27622"/>
    <lineage>
        <taxon>Eukaryota</taxon>
        <taxon>Metazoa</taxon>
        <taxon>Chordata</taxon>
        <taxon>Craniata</taxon>
        <taxon>Vertebrata</taxon>
        <taxon>Euteleostomi</taxon>
        <taxon>Mammalia</taxon>
        <taxon>Eutheria</taxon>
        <taxon>Laurasiatheria</taxon>
        <taxon>Chiroptera</taxon>
        <taxon>Yangochiroptera</taxon>
        <taxon>Molossidae</taxon>
        <taxon>Molossus</taxon>
    </lineage>
</organism>
<comment type="caution">
    <text evidence="1">The sequence shown here is derived from an EMBL/GenBank/DDBJ whole genome shotgun (WGS) entry which is preliminary data.</text>
</comment>
<dbReference type="InParanoid" id="A0A7J8FA17"/>
<accession>A0A7J8FA17</accession>
<proteinExistence type="predicted"/>
<name>A0A7J8FA17_MOLMO</name>
<evidence type="ECO:0000313" key="1">
    <source>
        <dbReference type="EMBL" id="KAF6444219.1"/>
    </source>
</evidence>
<dbReference type="AlphaFoldDB" id="A0A7J8FA17"/>
<keyword evidence="2" id="KW-1185">Reference proteome</keyword>
<evidence type="ECO:0000313" key="2">
    <source>
        <dbReference type="Proteomes" id="UP000550707"/>
    </source>
</evidence>
<protein>
    <submittedName>
        <fullName evidence="1">Uncharacterized protein</fullName>
    </submittedName>
</protein>
<gene>
    <name evidence="1" type="ORF">HJG59_008527</name>
</gene>
<dbReference type="EMBL" id="JACASF010000012">
    <property type="protein sequence ID" value="KAF6444219.1"/>
    <property type="molecule type" value="Genomic_DNA"/>
</dbReference>
<dbReference type="Proteomes" id="UP000550707">
    <property type="component" value="Unassembled WGS sequence"/>
</dbReference>
<reference evidence="1 2" key="1">
    <citation type="journal article" date="2020" name="Nature">
        <title>Six reference-quality genomes reveal evolution of bat adaptations.</title>
        <authorList>
            <person name="Jebb D."/>
            <person name="Huang Z."/>
            <person name="Pippel M."/>
            <person name="Hughes G.M."/>
            <person name="Lavrichenko K."/>
            <person name="Devanna P."/>
            <person name="Winkler S."/>
            <person name="Jermiin L.S."/>
            <person name="Skirmuntt E.C."/>
            <person name="Katzourakis A."/>
            <person name="Burkitt-Gray L."/>
            <person name="Ray D.A."/>
            <person name="Sullivan K.A.M."/>
            <person name="Roscito J.G."/>
            <person name="Kirilenko B.M."/>
            <person name="Davalos L.M."/>
            <person name="Corthals A.P."/>
            <person name="Power M.L."/>
            <person name="Jones G."/>
            <person name="Ransome R.D."/>
            <person name="Dechmann D.K.N."/>
            <person name="Locatelli A.G."/>
            <person name="Puechmaille S.J."/>
            <person name="Fedrigo O."/>
            <person name="Jarvis E.D."/>
            <person name="Hiller M."/>
            <person name="Vernes S.C."/>
            <person name="Myers E.W."/>
            <person name="Teeling E.C."/>
        </authorList>
    </citation>
    <scope>NUCLEOTIDE SEQUENCE [LARGE SCALE GENOMIC DNA]</scope>
    <source>
        <strain evidence="1">MMolMol1</strain>
        <tissue evidence="1">Muscle</tissue>
    </source>
</reference>
<sequence>MNRLLIKHCLPTHLYDVTLGSSVVNVPFSMSTEVDGKKSHVSTQHLLEACPEAWVPGERGLSPQSIARLSSPPLEGLVQGAQHQYPLEAKSKARTQSHGGLPIAKESSHCPSFHCFVSSFLNVLKDTQIYVCRSCFHPGKDRA</sequence>